<proteinExistence type="predicted"/>
<dbReference type="KEGG" id="cle:Clole_0065"/>
<sequence length="225" mass="25077">MSHFEYKLQQLTNFLGEKKLKQLGLLTCETCNHIMAHAEGLVPPTDFSSRTYLTPNELADINKQLYDSALPTSTTSYLSFPEEVIENPEADSINEIDKVEIINKTTEMVNSTEDTGPIISSSKESSPSKPIKTRSPYPDPPKTAEQLLAEILLDITTAHPPKDIDLGMGYIYNIYPPSPPHALACTECNRLYAIAHPVLQLMPLPVRLTSTEYELLKGVYVDILL</sequence>
<gene>
    <name evidence="2" type="ordered locus">Clole_0065</name>
</gene>
<organism evidence="2 3">
    <name type="scientific">Cellulosilyticum lentocellum (strain ATCC 49066 / DSM 5427 / NCIMB 11756 / RHM5)</name>
    <name type="common">Clostridium lentocellum</name>
    <dbReference type="NCBI Taxonomy" id="642492"/>
    <lineage>
        <taxon>Bacteria</taxon>
        <taxon>Bacillati</taxon>
        <taxon>Bacillota</taxon>
        <taxon>Clostridia</taxon>
        <taxon>Lachnospirales</taxon>
        <taxon>Cellulosilyticaceae</taxon>
        <taxon>Cellulosilyticum</taxon>
    </lineage>
</organism>
<dbReference type="AlphaFoldDB" id="F2JGD0"/>
<name>F2JGD0_CELLD</name>
<evidence type="ECO:0000256" key="1">
    <source>
        <dbReference type="SAM" id="MobiDB-lite"/>
    </source>
</evidence>
<accession>F2JGD0</accession>
<evidence type="ECO:0000313" key="3">
    <source>
        <dbReference type="Proteomes" id="UP000008467"/>
    </source>
</evidence>
<dbReference type="EMBL" id="CP002582">
    <property type="protein sequence ID" value="ADZ81825.1"/>
    <property type="molecule type" value="Genomic_DNA"/>
</dbReference>
<keyword evidence="3" id="KW-1185">Reference proteome</keyword>
<protein>
    <submittedName>
        <fullName evidence="2">Uncharacterized protein</fullName>
    </submittedName>
</protein>
<reference evidence="2 3" key="1">
    <citation type="journal article" date="2011" name="J. Bacteriol.">
        <title>Complete genome sequence of the cellulose-degrading bacterium Cellulosilyticum lentocellum.</title>
        <authorList>
            <consortium name="US DOE Joint Genome Institute"/>
            <person name="Miller D.A."/>
            <person name="Suen G."/>
            <person name="Bruce D."/>
            <person name="Copeland A."/>
            <person name="Cheng J.F."/>
            <person name="Detter C."/>
            <person name="Goodwin L.A."/>
            <person name="Han C.S."/>
            <person name="Hauser L.J."/>
            <person name="Land M.L."/>
            <person name="Lapidus A."/>
            <person name="Lucas S."/>
            <person name="Meincke L."/>
            <person name="Pitluck S."/>
            <person name="Tapia R."/>
            <person name="Teshima H."/>
            <person name="Woyke T."/>
            <person name="Fox B.G."/>
            <person name="Angert E.R."/>
            <person name="Currie C.R."/>
        </authorList>
    </citation>
    <scope>NUCLEOTIDE SEQUENCE [LARGE SCALE GENOMIC DNA]</scope>
    <source>
        <strain evidence="3">ATCC 49066 / DSM 5427 / NCIMB 11756 / RHM5</strain>
    </source>
</reference>
<evidence type="ECO:0000313" key="2">
    <source>
        <dbReference type="EMBL" id="ADZ81825.1"/>
    </source>
</evidence>
<dbReference type="RefSeq" id="WP_013655126.1">
    <property type="nucleotide sequence ID" value="NC_015275.1"/>
</dbReference>
<dbReference type="HOGENOM" id="CLU_1228121_0_0_9"/>
<dbReference type="Proteomes" id="UP000008467">
    <property type="component" value="Chromosome"/>
</dbReference>
<feature type="region of interest" description="Disordered" evidence="1">
    <location>
        <begin position="110"/>
        <end position="140"/>
    </location>
</feature>
<feature type="compositionally biased region" description="Low complexity" evidence="1">
    <location>
        <begin position="117"/>
        <end position="130"/>
    </location>
</feature>